<dbReference type="PANTHER" id="PTHR47718">
    <property type="entry name" value="OS01G0519700 PROTEIN"/>
    <property type="match status" value="1"/>
</dbReference>
<evidence type="ECO:0000313" key="2">
    <source>
        <dbReference type="EMBL" id="PHT56908.1"/>
    </source>
</evidence>
<dbReference type="Proteomes" id="UP000224567">
    <property type="component" value="Unassembled WGS sequence"/>
</dbReference>
<proteinExistence type="predicted"/>
<dbReference type="AlphaFoldDB" id="A0A2G2XHD9"/>
<name>A0A2G2XHD9_CAPBA</name>
<keyword evidence="3" id="KW-1185">Reference proteome</keyword>
<evidence type="ECO:0000313" key="3">
    <source>
        <dbReference type="Proteomes" id="UP000224567"/>
    </source>
</evidence>
<accession>A0A2G2XHD9</accession>
<protein>
    <submittedName>
        <fullName evidence="2">Uncharacterized protein</fullName>
    </submittedName>
</protein>
<evidence type="ECO:0000256" key="1">
    <source>
        <dbReference type="SAM" id="MobiDB-lite"/>
    </source>
</evidence>
<gene>
    <name evidence="2" type="ORF">CQW23_05394</name>
</gene>
<dbReference type="OrthoDB" id="1572185at2759"/>
<organism evidence="2 3">
    <name type="scientific">Capsicum baccatum</name>
    <name type="common">Peruvian pepper</name>
    <dbReference type="NCBI Taxonomy" id="33114"/>
    <lineage>
        <taxon>Eukaryota</taxon>
        <taxon>Viridiplantae</taxon>
        <taxon>Streptophyta</taxon>
        <taxon>Embryophyta</taxon>
        <taxon>Tracheophyta</taxon>
        <taxon>Spermatophyta</taxon>
        <taxon>Magnoliopsida</taxon>
        <taxon>eudicotyledons</taxon>
        <taxon>Gunneridae</taxon>
        <taxon>Pentapetalae</taxon>
        <taxon>asterids</taxon>
        <taxon>lamiids</taxon>
        <taxon>Solanales</taxon>
        <taxon>Solanaceae</taxon>
        <taxon>Solanoideae</taxon>
        <taxon>Capsiceae</taxon>
        <taxon>Capsicum</taxon>
    </lineage>
</organism>
<sequence>MMYLSKKEEEEWVIVMLVSNHNHELASPQSQKFLRSKRKKSKAQKNLIDILENSGIRLSKIASVLTTQAGGVENLNLTGRDIQNYLSTKRQNYLEKGDAQLMLKYFQKRQSNNPEFFYAIQMDVEGHLAYVRCTFYAGMSTTQRRESMNKYFKNYLNSSTLMSVFVKQYAKIVDARHVLMVFIKKQIHSIPPCYLLDRWIRYAIKEKADDISNTRSHENNLKSSTIWVNNIMMHSLELFEQATQSEKHYKFAYHRLLQLCEELDELPYEEDNDNVCDSQVNESNLNLKSSEQGQDIDLLDPPCVATKGRPNSLRRKGGLKIFRKAKKSSSQKQKRKPKITKKRQGNKVIL</sequence>
<reference evidence="2 3" key="1">
    <citation type="journal article" date="2017" name="Genome Biol.">
        <title>New reference genome sequences of hot pepper reveal the massive evolution of plant disease-resistance genes by retroduplication.</title>
        <authorList>
            <person name="Kim S."/>
            <person name="Park J."/>
            <person name="Yeom S.I."/>
            <person name="Kim Y.M."/>
            <person name="Seo E."/>
            <person name="Kim K.T."/>
            <person name="Kim M.S."/>
            <person name="Lee J.M."/>
            <person name="Cheong K."/>
            <person name="Shin H.S."/>
            <person name="Kim S.B."/>
            <person name="Han K."/>
            <person name="Lee J."/>
            <person name="Park M."/>
            <person name="Lee H.A."/>
            <person name="Lee H.Y."/>
            <person name="Lee Y."/>
            <person name="Oh S."/>
            <person name="Lee J.H."/>
            <person name="Choi E."/>
            <person name="Choi E."/>
            <person name="Lee S.E."/>
            <person name="Jeon J."/>
            <person name="Kim H."/>
            <person name="Choi G."/>
            <person name="Song H."/>
            <person name="Lee J."/>
            <person name="Lee S.C."/>
            <person name="Kwon J.K."/>
            <person name="Lee H.Y."/>
            <person name="Koo N."/>
            <person name="Hong Y."/>
            <person name="Kim R.W."/>
            <person name="Kang W.H."/>
            <person name="Huh J.H."/>
            <person name="Kang B.C."/>
            <person name="Yang T.J."/>
            <person name="Lee Y.H."/>
            <person name="Bennetzen J.L."/>
            <person name="Choi D."/>
        </authorList>
    </citation>
    <scope>NUCLEOTIDE SEQUENCE [LARGE SCALE GENOMIC DNA]</scope>
    <source>
        <strain evidence="3">cv. PBC81</strain>
    </source>
</reference>
<feature type="region of interest" description="Disordered" evidence="1">
    <location>
        <begin position="298"/>
        <end position="350"/>
    </location>
</feature>
<feature type="compositionally biased region" description="Basic residues" evidence="1">
    <location>
        <begin position="312"/>
        <end position="350"/>
    </location>
</feature>
<dbReference type="EMBL" id="MLFT02000002">
    <property type="protein sequence ID" value="PHT56908.1"/>
    <property type="molecule type" value="Genomic_DNA"/>
</dbReference>
<dbReference type="PANTHER" id="PTHR47718:SF13">
    <property type="entry name" value="OS09G0290500 PROTEIN"/>
    <property type="match status" value="1"/>
</dbReference>
<comment type="caution">
    <text evidence="2">The sequence shown here is derived from an EMBL/GenBank/DDBJ whole genome shotgun (WGS) entry which is preliminary data.</text>
</comment>
<reference evidence="3" key="2">
    <citation type="journal article" date="2017" name="J. Anim. Genet.">
        <title>Multiple reference genome sequences of hot pepper reveal the massive evolution of plant disease resistance genes by retroduplication.</title>
        <authorList>
            <person name="Kim S."/>
            <person name="Park J."/>
            <person name="Yeom S.-I."/>
            <person name="Kim Y.-M."/>
            <person name="Seo E."/>
            <person name="Kim K.-T."/>
            <person name="Kim M.-S."/>
            <person name="Lee J.M."/>
            <person name="Cheong K."/>
            <person name="Shin H.-S."/>
            <person name="Kim S.-B."/>
            <person name="Han K."/>
            <person name="Lee J."/>
            <person name="Park M."/>
            <person name="Lee H.-A."/>
            <person name="Lee H.-Y."/>
            <person name="Lee Y."/>
            <person name="Oh S."/>
            <person name="Lee J.H."/>
            <person name="Choi E."/>
            <person name="Choi E."/>
            <person name="Lee S.E."/>
            <person name="Jeon J."/>
            <person name="Kim H."/>
            <person name="Choi G."/>
            <person name="Song H."/>
            <person name="Lee J."/>
            <person name="Lee S.-C."/>
            <person name="Kwon J.-K."/>
            <person name="Lee H.-Y."/>
            <person name="Koo N."/>
            <person name="Hong Y."/>
            <person name="Kim R.W."/>
            <person name="Kang W.-H."/>
            <person name="Huh J.H."/>
            <person name="Kang B.-C."/>
            <person name="Yang T.-J."/>
            <person name="Lee Y.-H."/>
            <person name="Bennetzen J.L."/>
            <person name="Choi D."/>
        </authorList>
    </citation>
    <scope>NUCLEOTIDE SEQUENCE [LARGE SCALE GENOMIC DNA]</scope>
    <source>
        <strain evidence="3">cv. PBC81</strain>
    </source>
</reference>